<proteinExistence type="predicted"/>
<dbReference type="Gene3D" id="2.40.50.100">
    <property type="match status" value="1"/>
</dbReference>
<dbReference type="Proteomes" id="UP000230391">
    <property type="component" value="Unassembled WGS sequence"/>
</dbReference>
<keyword evidence="1" id="KW-1133">Transmembrane helix</keyword>
<accession>A0A2M8FFJ3</accession>
<protein>
    <recommendedName>
        <fullName evidence="4">Membrane fusion protein biotin-lipoyl like domain-containing protein</fullName>
    </recommendedName>
</protein>
<evidence type="ECO:0000256" key="1">
    <source>
        <dbReference type="SAM" id="Phobius"/>
    </source>
</evidence>
<evidence type="ECO:0000313" key="3">
    <source>
        <dbReference type="Proteomes" id="UP000230391"/>
    </source>
</evidence>
<dbReference type="PANTHER" id="PTHR30469">
    <property type="entry name" value="MULTIDRUG RESISTANCE PROTEIN MDTA"/>
    <property type="match status" value="1"/>
</dbReference>
<evidence type="ECO:0000313" key="2">
    <source>
        <dbReference type="EMBL" id="PJC56410.1"/>
    </source>
</evidence>
<gene>
    <name evidence="2" type="ORF">CO026_00425</name>
</gene>
<sequence length="520" mass="54585">HLIDYVVQLILDSIKFRHERKQVLIVYAIVVVTVAYFVFFNNQNAQSIIETDVVPEVVVQSIQNLASGSIISTIGIVEAVSEARLQVEAGGRVMVVNTKLGSSVSAGTVIARIENASQSASLLQAQGAYEAALAGAAQSGVGVNQADNVLLSAKNAALGTERTAYSVVSDIFYNKVNNVIDDPYISAPTVVLIGSEGSFLREEWKSYKKILSRWQISSSMLTVDGDLDTALTVAKTNVVRLINIIDILVRILNDSNQDKLVAGQTVEAQKAIIVAQRINLNTTLSSLETAEVGLRNALNTQKQAQLAGASGEQSLSSAQVKIALGSLRAAQANYERTLVRTPISGVVNALYLKAGDYVNPGQAAGIIANNNGLEINAAVSFEDSIKLSVGDSVAINNNTTGTINALGGAIDPTTGKVALKISVPANSSLQNGSTVSIDFETKTQDITDEISVPLSAVKLTGSGPVLYTVSSSSALVSLPVVLGAINGESVIVKEGVNLDTTIVVDARGLKDGQLVKVVIK</sequence>
<evidence type="ECO:0008006" key="4">
    <source>
        <dbReference type="Google" id="ProtNLM"/>
    </source>
</evidence>
<dbReference type="AlphaFoldDB" id="A0A2M8FFJ3"/>
<keyword evidence="1" id="KW-0812">Transmembrane</keyword>
<keyword evidence="1" id="KW-0472">Membrane</keyword>
<name>A0A2M8FFJ3_9BACT</name>
<dbReference type="EMBL" id="PFRD01000023">
    <property type="protein sequence ID" value="PJC56410.1"/>
    <property type="molecule type" value="Genomic_DNA"/>
</dbReference>
<comment type="caution">
    <text evidence="2">The sequence shown here is derived from an EMBL/GenBank/DDBJ whole genome shotgun (WGS) entry which is preliminary data.</text>
</comment>
<feature type="non-terminal residue" evidence="2">
    <location>
        <position position="1"/>
    </location>
</feature>
<reference evidence="3" key="1">
    <citation type="submission" date="2017-09" db="EMBL/GenBank/DDBJ databases">
        <title>Depth-based differentiation of microbial function through sediment-hosted aquifers and enrichment of novel symbionts in the deep terrestrial subsurface.</title>
        <authorList>
            <person name="Probst A.J."/>
            <person name="Ladd B."/>
            <person name="Jarett J.K."/>
            <person name="Geller-Mcgrath D.E."/>
            <person name="Sieber C.M.K."/>
            <person name="Emerson J.B."/>
            <person name="Anantharaman K."/>
            <person name="Thomas B.C."/>
            <person name="Malmstrom R."/>
            <person name="Stieglmeier M."/>
            <person name="Klingl A."/>
            <person name="Woyke T."/>
            <person name="Ryan C.M."/>
            <person name="Banfield J.F."/>
        </authorList>
    </citation>
    <scope>NUCLEOTIDE SEQUENCE [LARGE SCALE GENOMIC DNA]</scope>
</reference>
<dbReference type="SUPFAM" id="SSF111369">
    <property type="entry name" value="HlyD-like secretion proteins"/>
    <property type="match status" value="1"/>
</dbReference>
<organism evidence="2 3">
    <name type="scientific">Candidatus Kaiserbacteria bacterium CG_4_9_14_0_2_um_filter_41_32</name>
    <dbReference type="NCBI Taxonomy" id="1974601"/>
    <lineage>
        <taxon>Bacteria</taxon>
        <taxon>Candidatus Kaiseribacteriota</taxon>
    </lineage>
</organism>
<dbReference type="GO" id="GO:1990281">
    <property type="term" value="C:efflux pump complex"/>
    <property type="evidence" value="ECO:0007669"/>
    <property type="project" value="TreeGrafter"/>
</dbReference>
<dbReference type="PANTHER" id="PTHR30469:SF12">
    <property type="entry name" value="MULTIDRUG RESISTANCE PROTEIN MDTA"/>
    <property type="match status" value="1"/>
</dbReference>
<dbReference type="Gene3D" id="2.40.420.20">
    <property type="match status" value="1"/>
</dbReference>
<dbReference type="GO" id="GO:0015562">
    <property type="term" value="F:efflux transmembrane transporter activity"/>
    <property type="evidence" value="ECO:0007669"/>
    <property type="project" value="TreeGrafter"/>
</dbReference>
<feature type="transmembrane region" description="Helical" evidence="1">
    <location>
        <begin position="23"/>
        <end position="40"/>
    </location>
</feature>